<feature type="binding site" evidence="13">
    <location>
        <position position="751"/>
    </location>
    <ligand>
        <name>substrate</name>
    </ligand>
</feature>
<evidence type="ECO:0000259" key="15">
    <source>
        <dbReference type="Pfam" id="PF00391"/>
    </source>
</evidence>
<feature type="active site" description="Proton donor" evidence="12">
    <location>
        <position position="838"/>
    </location>
</feature>
<feature type="binding site" evidence="14">
    <location>
        <position position="775"/>
    </location>
    <ligand>
        <name>Mg(2+)</name>
        <dbReference type="ChEBI" id="CHEBI:18420"/>
    </ligand>
</feature>
<dbReference type="InterPro" id="IPR036637">
    <property type="entry name" value="Phosphohistidine_dom_sf"/>
</dbReference>
<dbReference type="InterPro" id="IPR023151">
    <property type="entry name" value="PEP_util_CS"/>
</dbReference>
<keyword evidence="5" id="KW-0808">Transferase</keyword>
<evidence type="ECO:0000256" key="1">
    <source>
        <dbReference type="ARBA" id="ARBA00001946"/>
    </source>
</evidence>
<evidence type="ECO:0000313" key="19">
    <source>
        <dbReference type="Proteomes" id="UP000249890"/>
    </source>
</evidence>
<dbReference type="OrthoDB" id="9765468at2"/>
<dbReference type="Pfam" id="PF02896">
    <property type="entry name" value="PEP-utilizers_C"/>
    <property type="match status" value="1"/>
</dbReference>
<dbReference type="EMBL" id="CP021780">
    <property type="protein sequence ID" value="ASA20832.1"/>
    <property type="molecule type" value="Genomic_DNA"/>
</dbReference>
<gene>
    <name evidence="18" type="ORF">B9T62_08575</name>
</gene>
<feature type="active site" description="Tele-phosphohistidine intermediate" evidence="12">
    <location>
        <position position="454"/>
    </location>
</feature>
<dbReference type="PANTHER" id="PTHR22931">
    <property type="entry name" value="PHOSPHOENOLPYRUVATE DIKINASE-RELATED"/>
    <property type="match status" value="1"/>
</dbReference>
<dbReference type="RefSeq" id="WP_087914850.1">
    <property type="nucleotide sequence ID" value="NZ_CP021780.1"/>
</dbReference>
<feature type="binding site" evidence="13">
    <location>
        <position position="775"/>
    </location>
    <ligand>
        <name>substrate</name>
    </ligand>
</feature>
<proteinExistence type="inferred from homology"/>
<dbReference type="NCBIfam" id="TIGR01828">
    <property type="entry name" value="pyru_phos_dikin"/>
    <property type="match status" value="1"/>
</dbReference>
<dbReference type="Gene3D" id="1.20.80.30">
    <property type="match status" value="1"/>
</dbReference>
<evidence type="ECO:0000256" key="8">
    <source>
        <dbReference type="ARBA" id="ARBA00022777"/>
    </source>
</evidence>
<dbReference type="Gene3D" id="3.20.20.60">
    <property type="entry name" value="Phosphoenolpyruvate-binding domains"/>
    <property type="match status" value="1"/>
</dbReference>
<evidence type="ECO:0000259" key="17">
    <source>
        <dbReference type="Pfam" id="PF02896"/>
    </source>
</evidence>
<keyword evidence="10 14" id="KW-0460">Magnesium</keyword>
<keyword evidence="19" id="KW-1185">Reference proteome</keyword>
<dbReference type="Pfam" id="PF00391">
    <property type="entry name" value="PEP-utilizers"/>
    <property type="match status" value="1"/>
</dbReference>
<dbReference type="SUPFAM" id="SSF51621">
    <property type="entry name" value="Phosphoenolpyruvate/pyruvate domain"/>
    <property type="match status" value="1"/>
</dbReference>
<comment type="cofactor">
    <cofactor evidence="1 11 14">
        <name>Mg(2+)</name>
        <dbReference type="ChEBI" id="CHEBI:18420"/>
    </cofactor>
</comment>
<dbReference type="NCBIfam" id="NF004531">
    <property type="entry name" value="PRK05878.1"/>
    <property type="match status" value="1"/>
</dbReference>
<evidence type="ECO:0000256" key="9">
    <source>
        <dbReference type="ARBA" id="ARBA00022840"/>
    </source>
</evidence>
<evidence type="ECO:0000259" key="16">
    <source>
        <dbReference type="Pfam" id="PF01326"/>
    </source>
</evidence>
<dbReference type="InterPro" id="IPR040442">
    <property type="entry name" value="Pyrv_kinase-like_dom_sf"/>
</dbReference>
<dbReference type="InterPro" id="IPR013815">
    <property type="entry name" value="ATP_grasp_subdomain_1"/>
</dbReference>
<dbReference type="PANTHER" id="PTHR22931:SF9">
    <property type="entry name" value="PYRUVATE, PHOSPHATE DIKINASE 1, CHLOROPLASTIC"/>
    <property type="match status" value="1"/>
</dbReference>
<dbReference type="Gene3D" id="3.30.470.20">
    <property type="entry name" value="ATP-grasp fold, B domain"/>
    <property type="match status" value="1"/>
</dbReference>
<feature type="binding site" evidence="13">
    <location>
        <position position="560"/>
    </location>
    <ligand>
        <name>substrate</name>
    </ligand>
</feature>
<dbReference type="InterPro" id="IPR008279">
    <property type="entry name" value="PEP-util_enz_mobile_dom"/>
</dbReference>
<name>A0A2Z2KIV6_9BACL</name>
<comment type="catalytic activity">
    <reaction evidence="11">
        <text>pyruvate + phosphate + ATP = phosphoenolpyruvate + AMP + diphosphate + H(+)</text>
        <dbReference type="Rhea" id="RHEA:10756"/>
        <dbReference type="ChEBI" id="CHEBI:15361"/>
        <dbReference type="ChEBI" id="CHEBI:15378"/>
        <dbReference type="ChEBI" id="CHEBI:30616"/>
        <dbReference type="ChEBI" id="CHEBI:33019"/>
        <dbReference type="ChEBI" id="CHEBI:43474"/>
        <dbReference type="ChEBI" id="CHEBI:58702"/>
        <dbReference type="ChEBI" id="CHEBI:456215"/>
        <dbReference type="EC" id="2.7.9.1"/>
    </reaction>
</comment>
<dbReference type="Gene3D" id="3.30.1490.20">
    <property type="entry name" value="ATP-grasp fold, A domain"/>
    <property type="match status" value="1"/>
</dbReference>
<feature type="domain" description="Pyruvate phosphate dikinase AMP/ATP-binding" evidence="16">
    <location>
        <begin position="59"/>
        <end position="290"/>
    </location>
</feature>
<keyword evidence="6 14" id="KW-0479">Metal-binding</keyword>
<evidence type="ECO:0000256" key="4">
    <source>
        <dbReference type="ARBA" id="ARBA00020138"/>
    </source>
</evidence>
<dbReference type="Gene3D" id="1.10.189.10">
    <property type="entry name" value="Pyruvate Phosphate Dikinase, domain 2"/>
    <property type="match status" value="1"/>
</dbReference>
<comment type="similarity">
    <text evidence="2 11">Belongs to the PEP-utilizing enzyme family.</text>
</comment>
<dbReference type="PROSITE" id="PS00742">
    <property type="entry name" value="PEP_ENZYMES_2"/>
    <property type="match status" value="1"/>
</dbReference>
<dbReference type="InterPro" id="IPR015813">
    <property type="entry name" value="Pyrv/PenolPyrv_kinase-like_dom"/>
</dbReference>
<keyword evidence="7" id="KW-0547">Nucleotide-binding</keyword>
<feature type="binding site" evidence="14">
    <location>
        <position position="751"/>
    </location>
    <ligand>
        <name>Mg(2+)</name>
        <dbReference type="ChEBI" id="CHEBI:18420"/>
    </ligand>
</feature>
<sequence length="897" mass="98937">MSAVKRVYRFEEGNCDMGTLLGGKGANLAEMTRLGLPIPPGFTLTTEVCRAFHQAGGQLTDDIFAEICAALKVLETSKQTFFGDEDNPLLVSVRSGSVSSMPGMMDTILNLGLNDFTIQGLAKQTGNEGFAYDCYRRFIQMFGEIVLGIPALHFDKHLEQLKEQKGRENDQEVTAEEWKQLVLRYHWLVEEQSGKAFPQDVYVQLRMAVCAVLRSWNNTRAKVYRKLYQIPDEQGTAVNVQAMVFGNKGDNCGTGVLFTRNPSSGAKELYGEYLINAQGEDVVAGVRTPRSLSELGEEMPEVYAELSRVAGQLEQHYRDMQDVEFTVENGKLFLLQTRSGKRTAQAAVNIAVALVEEGLITKQEAVSRIEAGHLDQLLHRSIEGPEGLRVIAAGLPASPGAATGAVVLDADTAEEWAKAGTRTILVSSETSPEDIHGILAAEGVLTSRGGMTSHAAVVARGMGKPCICGCDGLAIDREQGTITLGEHTLRQGDVISLDGTSGQVYLGSVSLSDPVVSPGLLKLLQYADEFRELSIYTNADTPADAAKAREWGAEGIGLCRTEHMFFSDTRLPIVQAMILAETKEERIHQLGKILPMQQSDFEEMFRVMHGLPVTIRLLDPPLHEFLPNLEQIVEQYRAAVAEGSDKEEVQRLKRLMAKVRSLQESNPMLGLRGCRLGLMFPEIYDMQIEAIFRAAATVVRERLEVRPEIMIPLVGHPDELKAMRALVDEVASQVLSEEMKHFKYRVGTMIEVPRAAIVADAIAEHADFFSFGTNDLTQMTFGYSRDDAEGKFLNGYLEKRVLQDNPFQVLDEEGVGVLIQWAVDKGKARKFFLKTGLCGEHGGDMRSISFCQQIGLDYVSCSPYRIPYARISAAKAALIWPRRKQAFASLPEESPSL</sequence>
<evidence type="ECO:0000256" key="13">
    <source>
        <dbReference type="PIRSR" id="PIRSR000853-2"/>
    </source>
</evidence>
<keyword evidence="8 18" id="KW-0418">Kinase</keyword>
<feature type="binding site" evidence="13">
    <location>
        <position position="616"/>
    </location>
    <ligand>
        <name>substrate</name>
    </ligand>
</feature>
<dbReference type="EC" id="2.7.9.1" evidence="3 11"/>
<dbReference type="SUPFAM" id="SSF52009">
    <property type="entry name" value="Phosphohistidine domain"/>
    <property type="match status" value="1"/>
</dbReference>
<evidence type="ECO:0000256" key="6">
    <source>
        <dbReference type="ARBA" id="ARBA00022723"/>
    </source>
</evidence>
<feature type="domain" description="PEP-utilising enzyme mobile" evidence="15">
    <location>
        <begin position="422"/>
        <end position="502"/>
    </location>
</feature>
<dbReference type="SUPFAM" id="SSF56059">
    <property type="entry name" value="Glutathione synthetase ATP-binding domain-like"/>
    <property type="match status" value="1"/>
</dbReference>
<dbReference type="PIRSF" id="PIRSF000853">
    <property type="entry name" value="PPDK"/>
    <property type="match status" value="1"/>
</dbReference>
<feature type="binding site" evidence="13">
    <location>
        <position position="773"/>
    </location>
    <ligand>
        <name>substrate</name>
    </ligand>
</feature>
<feature type="binding site" evidence="13">
    <location>
        <position position="774"/>
    </location>
    <ligand>
        <name>substrate</name>
    </ligand>
</feature>
<organism evidence="18 19">
    <name type="scientific">Paenibacillus donghaensis</name>
    <dbReference type="NCBI Taxonomy" id="414771"/>
    <lineage>
        <taxon>Bacteria</taxon>
        <taxon>Bacillati</taxon>
        <taxon>Bacillota</taxon>
        <taxon>Bacilli</taxon>
        <taxon>Bacillales</taxon>
        <taxon>Paenibacillaceae</taxon>
        <taxon>Paenibacillus</taxon>
    </lineage>
</organism>
<feature type="binding site" evidence="13">
    <location>
        <position position="772"/>
    </location>
    <ligand>
        <name>substrate</name>
    </ligand>
</feature>
<evidence type="ECO:0000256" key="12">
    <source>
        <dbReference type="PIRSR" id="PIRSR000853-1"/>
    </source>
</evidence>
<dbReference type="PROSITE" id="PS00370">
    <property type="entry name" value="PEP_ENZYMES_PHOS_SITE"/>
    <property type="match status" value="1"/>
</dbReference>
<accession>A0A2Z2KIV6</accession>
<evidence type="ECO:0000313" key="18">
    <source>
        <dbReference type="EMBL" id="ASA20832.1"/>
    </source>
</evidence>
<dbReference type="GO" id="GO:0005524">
    <property type="term" value="F:ATP binding"/>
    <property type="evidence" value="ECO:0007669"/>
    <property type="project" value="UniProtKB-UniRule"/>
</dbReference>
<dbReference type="InterPro" id="IPR018274">
    <property type="entry name" value="PEP_util_AS"/>
</dbReference>
<feature type="domain" description="Pyruvate phosphate dikinase AMP/ATP-binding" evidence="16">
    <location>
        <begin position="304"/>
        <end position="351"/>
    </location>
</feature>
<evidence type="ECO:0000256" key="14">
    <source>
        <dbReference type="PIRSR" id="PIRSR000853-3"/>
    </source>
</evidence>
<reference evidence="18 19" key="1">
    <citation type="submission" date="2017-06" db="EMBL/GenBank/DDBJ databases">
        <title>Complete genome sequence of Paenibacillus donghaensis KCTC 13049T isolated from East Sea sediment, South Korea.</title>
        <authorList>
            <person name="Jung B.K."/>
            <person name="Hong S.-J."/>
            <person name="Shin J.-H."/>
        </authorList>
    </citation>
    <scope>NUCLEOTIDE SEQUENCE [LARGE SCALE GENOMIC DNA]</scope>
    <source>
        <strain evidence="18 19">KCTC 13049</strain>
    </source>
</reference>
<dbReference type="GO" id="GO:0050242">
    <property type="term" value="F:pyruvate, phosphate dikinase activity"/>
    <property type="evidence" value="ECO:0007669"/>
    <property type="project" value="UniProtKB-UniRule"/>
</dbReference>
<dbReference type="AlphaFoldDB" id="A0A2Z2KIV6"/>
<evidence type="ECO:0000256" key="7">
    <source>
        <dbReference type="ARBA" id="ARBA00022741"/>
    </source>
</evidence>
<keyword evidence="9" id="KW-0067">ATP-binding</keyword>
<dbReference type="InterPro" id="IPR000121">
    <property type="entry name" value="PEP_util_C"/>
</dbReference>
<dbReference type="Proteomes" id="UP000249890">
    <property type="component" value="Chromosome"/>
</dbReference>
<keyword evidence="18" id="KW-0670">Pyruvate</keyword>
<dbReference type="Gene3D" id="3.50.30.10">
    <property type="entry name" value="Phosphohistidine domain"/>
    <property type="match status" value="1"/>
</dbReference>
<dbReference type="InterPro" id="IPR010121">
    <property type="entry name" value="Pyruvate_phosphate_dikinase"/>
</dbReference>
<evidence type="ECO:0000256" key="11">
    <source>
        <dbReference type="PIRNR" id="PIRNR000853"/>
    </source>
</evidence>
<dbReference type="Pfam" id="PF01326">
    <property type="entry name" value="PPDK_N"/>
    <property type="match status" value="2"/>
</dbReference>
<feature type="domain" description="PEP-utilising enzyme C-terminal" evidence="17">
    <location>
        <begin position="525"/>
        <end position="876"/>
    </location>
</feature>
<dbReference type="GO" id="GO:0016301">
    <property type="term" value="F:kinase activity"/>
    <property type="evidence" value="ECO:0007669"/>
    <property type="project" value="UniProtKB-UniRule"/>
</dbReference>
<evidence type="ECO:0000256" key="10">
    <source>
        <dbReference type="ARBA" id="ARBA00022842"/>
    </source>
</evidence>
<dbReference type="InterPro" id="IPR002192">
    <property type="entry name" value="PPDK_AMP/ATP-bd"/>
</dbReference>
<protein>
    <recommendedName>
        <fullName evidence="4 11">Pyruvate, phosphate dikinase</fullName>
        <ecNumber evidence="3 11">2.7.9.1</ecNumber>
    </recommendedName>
</protein>
<evidence type="ECO:0000256" key="3">
    <source>
        <dbReference type="ARBA" id="ARBA00011994"/>
    </source>
</evidence>
<dbReference type="GO" id="GO:0046872">
    <property type="term" value="F:metal ion binding"/>
    <property type="evidence" value="ECO:0007669"/>
    <property type="project" value="UniProtKB-UniRule"/>
</dbReference>
<evidence type="ECO:0000256" key="2">
    <source>
        <dbReference type="ARBA" id="ARBA00007837"/>
    </source>
</evidence>
<dbReference type="KEGG" id="pdh:B9T62_08575"/>
<evidence type="ECO:0000256" key="5">
    <source>
        <dbReference type="ARBA" id="ARBA00022679"/>
    </source>
</evidence>